<protein>
    <submittedName>
        <fullName evidence="1">CLUMA_CG008029, isoform A</fullName>
    </submittedName>
</protein>
<evidence type="ECO:0000313" key="1">
    <source>
        <dbReference type="EMBL" id="CRK94526.1"/>
    </source>
</evidence>
<dbReference type="AlphaFoldDB" id="A0A1J1I6G1"/>
<dbReference type="EMBL" id="CVRI01000039">
    <property type="protein sequence ID" value="CRK94526.1"/>
    <property type="molecule type" value="Genomic_DNA"/>
</dbReference>
<name>A0A1J1I6G1_9DIPT</name>
<gene>
    <name evidence="1" type="ORF">CLUMA_CG008029</name>
</gene>
<reference evidence="1 2" key="1">
    <citation type="submission" date="2015-04" db="EMBL/GenBank/DDBJ databases">
        <authorList>
            <person name="Syromyatnikov M.Y."/>
            <person name="Popov V.N."/>
        </authorList>
    </citation>
    <scope>NUCLEOTIDE SEQUENCE [LARGE SCALE GENOMIC DNA]</scope>
</reference>
<accession>A0A1J1I6G1</accession>
<organism evidence="1 2">
    <name type="scientific">Clunio marinus</name>
    <dbReference type="NCBI Taxonomy" id="568069"/>
    <lineage>
        <taxon>Eukaryota</taxon>
        <taxon>Metazoa</taxon>
        <taxon>Ecdysozoa</taxon>
        <taxon>Arthropoda</taxon>
        <taxon>Hexapoda</taxon>
        <taxon>Insecta</taxon>
        <taxon>Pterygota</taxon>
        <taxon>Neoptera</taxon>
        <taxon>Endopterygota</taxon>
        <taxon>Diptera</taxon>
        <taxon>Nematocera</taxon>
        <taxon>Chironomoidea</taxon>
        <taxon>Chironomidae</taxon>
        <taxon>Clunio</taxon>
    </lineage>
</organism>
<proteinExistence type="predicted"/>
<keyword evidence="2" id="KW-1185">Reference proteome</keyword>
<dbReference type="Proteomes" id="UP000183832">
    <property type="component" value="Unassembled WGS sequence"/>
</dbReference>
<evidence type="ECO:0000313" key="2">
    <source>
        <dbReference type="Proteomes" id="UP000183832"/>
    </source>
</evidence>
<sequence length="67" mass="7910">MNFVKNVFGGMNVNFYGAFDIFIYFHDAVKMRQTDSKRKKLFSVDEDEQFLSAFDDSIKNVWDIIES</sequence>